<dbReference type="HOGENOM" id="CLU_1052475_0_0_10"/>
<evidence type="ECO:0000313" key="2">
    <source>
        <dbReference type="EMBL" id="EGC20487.1"/>
    </source>
</evidence>
<proteinExistence type="predicted"/>
<keyword evidence="1" id="KW-0732">Signal</keyword>
<name>F0F5V0_9BACT</name>
<dbReference type="Pfam" id="PF04338">
    <property type="entry name" value="DUF481"/>
    <property type="match status" value="1"/>
</dbReference>
<dbReference type="Proteomes" id="UP000005697">
    <property type="component" value="Unassembled WGS sequence"/>
</dbReference>
<organism evidence="2 3">
    <name type="scientific">Prevotella multiformis DSM 16608</name>
    <dbReference type="NCBI Taxonomy" id="888743"/>
    <lineage>
        <taxon>Bacteria</taxon>
        <taxon>Pseudomonadati</taxon>
        <taxon>Bacteroidota</taxon>
        <taxon>Bacteroidia</taxon>
        <taxon>Bacteroidales</taxon>
        <taxon>Prevotellaceae</taxon>
        <taxon>Prevotella</taxon>
    </lineage>
</organism>
<sequence length="261" mass="29945">MTKKTLFSLLSALLFHLPSYSQMLFSENLTMDIDSTKTIQGSLQPVLDFKTEKENVLTLKNTANLNLLIRRKRVINLINKLEFSTYGKKATVSGGYVHVEYRYLLSRAFEIYPYAESQWAESRGMEYKISTGLQSRYRLVNKEKFLMFAAVGLFYEFEKWDDPSPNPARLHAYSRSIKSHLSVSCKHHIGDHWELTTTAIHQAKPDSYFKAARFGGAVDMKYNITPKIGINGAYRLIYDTNPIVPIRKTYTTVEAGLNISF</sequence>
<evidence type="ECO:0008006" key="4">
    <source>
        <dbReference type="Google" id="ProtNLM"/>
    </source>
</evidence>
<dbReference type="STRING" id="888743.HMPREF9141_0966"/>
<feature type="chain" id="PRO_5003251654" description="Outer membrane insertion signal domain protein" evidence="1">
    <location>
        <begin position="22"/>
        <end position="261"/>
    </location>
</feature>
<dbReference type="RefSeq" id="WP_007368498.1">
    <property type="nucleotide sequence ID" value="NZ_GL872283.1"/>
</dbReference>
<protein>
    <recommendedName>
        <fullName evidence="4">Outer membrane insertion signal domain protein</fullName>
    </recommendedName>
</protein>
<evidence type="ECO:0000256" key="1">
    <source>
        <dbReference type="SAM" id="SignalP"/>
    </source>
</evidence>
<feature type="signal peptide" evidence="1">
    <location>
        <begin position="1"/>
        <end position="21"/>
    </location>
</feature>
<dbReference type="eggNOG" id="ENOG5031P0U">
    <property type="taxonomic scope" value="Bacteria"/>
</dbReference>
<reference evidence="2 3" key="1">
    <citation type="submission" date="2011-01" db="EMBL/GenBank/DDBJ databases">
        <authorList>
            <person name="Muzny D."/>
            <person name="Qin X."/>
            <person name="Deng J."/>
            <person name="Jiang H."/>
            <person name="Liu Y."/>
            <person name="Qu J."/>
            <person name="Song X.-Z."/>
            <person name="Zhang L."/>
            <person name="Thornton R."/>
            <person name="Coyle M."/>
            <person name="Francisco L."/>
            <person name="Jackson L."/>
            <person name="Javaid M."/>
            <person name="Korchina V."/>
            <person name="Kovar C."/>
            <person name="Mata R."/>
            <person name="Mathew T."/>
            <person name="Ngo R."/>
            <person name="Nguyen L."/>
            <person name="Nguyen N."/>
            <person name="Okwuonu G."/>
            <person name="Ongeri F."/>
            <person name="Pham C."/>
            <person name="Simmons D."/>
            <person name="Wilczek-Boney K."/>
            <person name="Hale W."/>
            <person name="Jakkamsetti A."/>
            <person name="Pham P."/>
            <person name="Ruth R."/>
            <person name="San Lucas F."/>
            <person name="Warren J."/>
            <person name="Zhang J."/>
            <person name="Zhao Z."/>
            <person name="Zhou C."/>
            <person name="Zhu D."/>
            <person name="Lee S."/>
            <person name="Bess C."/>
            <person name="Blankenburg K."/>
            <person name="Forbes L."/>
            <person name="Fu Q."/>
            <person name="Gubbala S."/>
            <person name="Hirani K."/>
            <person name="Jayaseelan J.C."/>
            <person name="Lara F."/>
            <person name="Munidasa M."/>
            <person name="Palculict T."/>
            <person name="Patil S."/>
            <person name="Pu L.-L."/>
            <person name="Saada N."/>
            <person name="Tang L."/>
            <person name="Weissenberger G."/>
            <person name="Zhu Y."/>
            <person name="Hemphill L."/>
            <person name="Shang Y."/>
            <person name="Youmans B."/>
            <person name="Ayvaz T."/>
            <person name="Ross M."/>
            <person name="Santibanez J."/>
            <person name="Aqrawi P."/>
            <person name="Gross S."/>
            <person name="Joshi V."/>
            <person name="Fowler G."/>
            <person name="Nazareth L."/>
            <person name="Reid J."/>
            <person name="Worley K."/>
            <person name="Petrosino J."/>
            <person name="Highlander S."/>
            <person name="Gibbs R."/>
        </authorList>
    </citation>
    <scope>NUCLEOTIDE SEQUENCE [LARGE SCALE GENOMIC DNA]</scope>
    <source>
        <strain evidence="2 3">DSM 16608</strain>
    </source>
</reference>
<accession>F0F5V0</accession>
<dbReference type="EMBL" id="AEWX01000014">
    <property type="protein sequence ID" value="EGC20487.1"/>
    <property type="molecule type" value="Genomic_DNA"/>
</dbReference>
<dbReference type="AlphaFoldDB" id="F0F5V0"/>
<gene>
    <name evidence="2" type="ORF">HMPREF9141_0966</name>
</gene>
<dbReference type="OrthoDB" id="1014000at2"/>
<evidence type="ECO:0000313" key="3">
    <source>
        <dbReference type="Proteomes" id="UP000005697"/>
    </source>
</evidence>
<dbReference type="InterPro" id="IPR007433">
    <property type="entry name" value="DUF481"/>
</dbReference>
<keyword evidence="3" id="KW-1185">Reference proteome</keyword>
<comment type="caution">
    <text evidence="2">The sequence shown here is derived from an EMBL/GenBank/DDBJ whole genome shotgun (WGS) entry which is preliminary data.</text>
</comment>